<dbReference type="AlphaFoldDB" id="A0A238KP54"/>
<dbReference type="NCBIfam" id="TIGR00836">
    <property type="entry name" value="amt"/>
    <property type="match status" value="1"/>
</dbReference>
<keyword evidence="6 8" id="KW-0472">Membrane</keyword>
<gene>
    <name evidence="11" type="primary">amtB</name>
    <name evidence="11" type="ORF">PEV8663_02757</name>
</gene>
<dbReference type="OrthoDB" id="9814202at2"/>
<dbReference type="InterPro" id="IPR018047">
    <property type="entry name" value="Ammonium_transpt_CS"/>
</dbReference>
<dbReference type="InterPro" id="IPR024041">
    <property type="entry name" value="NH4_transpt_AmtB-like_dom"/>
</dbReference>
<dbReference type="GO" id="GO:0005886">
    <property type="term" value="C:plasma membrane"/>
    <property type="evidence" value="ECO:0007669"/>
    <property type="project" value="UniProtKB-SubCell"/>
</dbReference>
<keyword evidence="7 8" id="KW-0924">Ammonia transport</keyword>
<evidence type="ECO:0000256" key="8">
    <source>
        <dbReference type="RuleBase" id="RU362002"/>
    </source>
</evidence>
<dbReference type="EMBL" id="FXYH01000009">
    <property type="protein sequence ID" value="SMX43816.1"/>
    <property type="molecule type" value="Genomic_DNA"/>
</dbReference>
<feature type="transmembrane region" description="Helical" evidence="8">
    <location>
        <begin position="329"/>
        <end position="348"/>
    </location>
</feature>
<keyword evidence="3 8" id="KW-0813">Transport</keyword>
<dbReference type="InterPro" id="IPR001905">
    <property type="entry name" value="Ammonium_transpt"/>
</dbReference>
<evidence type="ECO:0000256" key="7">
    <source>
        <dbReference type="ARBA" id="ARBA00023177"/>
    </source>
</evidence>
<keyword evidence="5 8" id="KW-1133">Transmembrane helix</keyword>
<dbReference type="SUPFAM" id="SSF111352">
    <property type="entry name" value="Ammonium transporter"/>
    <property type="match status" value="1"/>
</dbReference>
<keyword evidence="4 8" id="KW-0812">Transmembrane</keyword>
<dbReference type="GO" id="GO:0097272">
    <property type="term" value="P:ammonium homeostasis"/>
    <property type="evidence" value="ECO:0007669"/>
    <property type="project" value="TreeGrafter"/>
</dbReference>
<dbReference type="GO" id="GO:0008519">
    <property type="term" value="F:ammonium channel activity"/>
    <property type="evidence" value="ECO:0007669"/>
    <property type="project" value="InterPro"/>
</dbReference>
<feature type="domain" description="Ammonium transporter AmtB-like" evidence="10">
    <location>
        <begin position="42"/>
        <end position="434"/>
    </location>
</feature>
<evidence type="ECO:0000259" key="10">
    <source>
        <dbReference type="Pfam" id="PF00909"/>
    </source>
</evidence>
<feature type="transmembrane region" description="Helical" evidence="8">
    <location>
        <begin position="198"/>
        <end position="219"/>
    </location>
</feature>
<evidence type="ECO:0000313" key="11">
    <source>
        <dbReference type="EMBL" id="SMX43816.1"/>
    </source>
</evidence>
<protein>
    <recommendedName>
        <fullName evidence="8">Ammonium transporter</fullName>
    </recommendedName>
</protein>
<evidence type="ECO:0000256" key="9">
    <source>
        <dbReference type="SAM" id="SignalP"/>
    </source>
</evidence>
<reference evidence="11 12" key="1">
    <citation type="submission" date="2017-05" db="EMBL/GenBank/DDBJ databases">
        <authorList>
            <person name="Song R."/>
            <person name="Chenine A.L."/>
            <person name="Ruprecht R.M."/>
        </authorList>
    </citation>
    <scope>NUCLEOTIDE SEQUENCE [LARGE SCALE GENOMIC DNA]</scope>
    <source>
        <strain evidence="11 12">CECT 8663</strain>
    </source>
</reference>
<comment type="caution">
    <text evidence="8">Lacks conserved residue(s) required for the propagation of feature annotation.</text>
</comment>
<keyword evidence="9" id="KW-0732">Signal</keyword>
<evidence type="ECO:0000256" key="2">
    <source>
        <dbReference type="ARBA" id="ARBA00005887"/>
    </source>
</evidence>
<comment type="similarity">
    <text evidence="2 8">Belongs to the ammonia transporter channel (TC 1.A.11.2) family.</text>
</comment>
<evidence type="ECO:0000256" key="3">
    <source>
        <dbReference type="ARBA" id="ARBA00022448"/>
    </source>
</evidence>
<feature type="transmembrane region" description="Helical" evidence="8">
    <location>
        <begin position="77"/>
        <end position="96"/>
    </location>
</feature>
<dbReference type="InterPro" id="IPR019879">
    <property type="entry name" value="Ammonium_transptr_marine"/>
</dbReference>
<comment type="subcellular location">
    <subcellularLocation>
        <location evidence="8">Cell membrane</location>
        <topology evidence="8">Multi-pass membrane protein</topology>
    </subcellularLocation>
    <subcellularLocation>
        <location evidence="1">Membrane</location>
        <topology evidence="1">Multi-pass membrane protein</topology>
    </subcellularLocation>
</comment>
<sequence>MTNYKTIAAAAVLLALPSLGMAQEADVTPPNSEVGFIFTTFMFLVAGFLVFWMAAGFAMLEAGLVRSKNVTMQLTKNIALFAIAAIAYYVVGYNLMYPGDGWSVDGILGAFAMAELEPVGLEGMEPDLTYASVGSDFFFQLMFCATTASIVSGTLAERIKLWPFLAFVVVLTAFIYPIQASWKWGGGFLDAGGFQDFAGSTVVHSVGGWAALAGALLLGPRIGKYKGGRTIPFMGSNLPLATLGTFILWLGWFGFNGGSQLYMDTAGNVADISRIFSNTNTAAAGGAIAALLLTQLLYKKVDLTMVLNGALAGLVSITAEPLTPTLGEATLIGAVGGVIVVFAVPMLDKLKIDDVVGAIPVHLLAGIWGTIAVVLTNDAASLGQQLYSIVVVGIFTFVVSFVIWFLLKMTVGIRVGEEEEITGLDMAELGMEAYPEFSKS</sequence>
<evidence type="ECO:0000256" key="4">
    <source>
        <dbReference type="ARBA" id="ARBA00022692"/>
    </source>
</evidence>
<feature type="transmembrane region" description="Helical" evidence="8">
    <location>
        <begin position="355"/>
        <end position="375"/>
    </location>
</feature>
<dbReference type="Gene3D" id="1.10.3430.10">
    <property type="entry name" value="Ammonium transporter AmtB like domains"/>
    <property type="match status" value="1"/>
</dbReference>
<feature type="transmembrane region" description="Helical" evidence="8">
    <location>
        <begin position="161"/>
        <end position="178"/>
    </location>
</feature>
<keyword evidence="12" id="KW-1185">Reference proteome</keyword>
<name>A0A238KP54_9RHOB</name>
<proteinExistence type="inferred from homology"/>
<dbReference type="RefSeq" id="WP_097805224.1">
    <property type="nucleotide sequence ID" value="NZ_FXYH01000009.1"/>
</dbReference>
<dbReference type="PANTHER" id="PTHR11730:SF62">
    <property type="entry name" value="AMMONIUM TRANSPORTER SLL1017-RELATED"/>
    <property type="match status" value="1"/>
</dbReference>
<organism evidence="11 12">
    <name type="scientific">Pelagimonas varians</name>
    <dbReference type="NCBI Taxonomy" id="696760"/>
    <lineage>
        <taxon>Bacteria</taxon>
        <taxon>Pseudomonadati</taxon>
        <taxon>Pseudomonadota</taxon>
        <taxon>Alphaproteobacteria</taxon>
        <taxon>Rhodobacterales</taxon>
        <taxon>Roseobacteraceae</taxon>
        <taxon>Pelagimonas</taxon>
    </lineage>
</organism>
<evidence type="ECO:0000313" key="12">
    <source>
        <dbReference type="Proteomes" id="UP000220836"/>
    </source>
</evidence>
<feature type="transmembrane region" description="Helical" evidence="8">
    <location>
        <begin position="137"/>
        <end position="156"/>
    </location>
</feature>
<feature type="transmembrane region" description="Helical" evidence="8">
    <location>
        <begin position="38"/>
        <end position="65"/>
    </location>
</feature>
<evidence type="ECO:0000256" key="1">
    <source>
        <dbReference type="ARBA" id="ARBA00004141"/>
    </source>
</evidence>
<feature type="signal peptide" evidence="9">
    <location>
        <begin position="1"/>
        <end position="22"/>
    </location>
</feature>
<dbReference type="PROSITE" id="PS01219">
    <property type="entry name" value="AMMONIUM_TRANSP"/>
    <property type="match status" value="1"/>
</dbReference>
<dbReference type="InterPro" id="IPR029020">
    <property type="entry name" value="Ammonium/urea_transptr"/>
</dbReference>
<feature type="transmembrane region" description="Helical" evidence="8">
    <location>
        <begin position="231"/>
        <end position="255"/>
    </location>
</feature>
<evidence type="ECO:0000256" key="5">
    <source>
        <dbReference type="ARBA" id="ARBA00022989"/>
    </source>
</evidence>
<dbReference type="Pfam" id="PF00909">
    <property type="entry name" value="Ammonium_transp"/>
    <property type="match status" value="1"/>
</dbReference>
<feature type="chain" id="PRO_5013144869" description="Ammonium transporter" evidence="9">
    <location>
        <begin position="23"/>
        <end position="440"/>
    </location>
</feature>
<feature type="transmembrane region" description="Helical" evidence="8">
    <location>
        <begin position="387"/>
        <end position="407"/>
    </location>
</feature>
<dbReference type="Proteomes" id="UP000220836">
    <property type="component" value="Unassembled WGS sequence"/>
</dbReference>
<dbReference type="NCBIfam" id="TIGR03644">
    <property type="entry name" value="marine_trans_1"/>
    <property type="match status" value="1"/>
</dbReference>
<evidence type="ECO:0000256" key="6">
    <source>
        <dbReference type="ARBA" id="ARBA00023136"/>
    </source>
</evidence>
<dbReference type="PANTHER" id="PTHR11730">
    <property type="entry name" value="AMMONIUM TRANSPORTER"/>
    <property type="match status" value="1"/>
</dbReference>
<accession>A0A238KP54</accession>